<evidence type="ECO:0000256" key="1">
    <source>
        <dbReference type="SAM" id="Phobius"/>
    </source>
</evidence>
<keyword evidence="1" id="KW-1133">Transmembrane helix</keyword>
<keyword evidence="1" id="KW-0812">Transmembrane</keyword>
<comment type="caution">
    <text evidence="2">The sequence shown here is derived from an EMBL/GenBank/DDBJ whole genome shotgun (WGS) entry which is preliminary data.</text>
</comment>
<reference evidence="2 3" key="1">
    <citation type="submission" date="2023-12" db="EMBL/GenBank/DDBJ databases">
        <title>A high-quality genome assembly for Dillenia turbinata (Dilleniales).</title>
        <authorList>
            <person name="Chanderbali A."/>
        </authorList>
    </citation>
    <scope>NUCLEOTIDE SEQUENCE [LARGE SCALE GENOMIC DNA]</scope>
    <source>
        <strain evidence="2">LSX21</strain>
        <tissue evidence="2">Leaf</tissue>
    </source>
</reference>
<sequence>MASSIDSFPTVDQGSGGGGTNILTLHHDVLQTHVLTRLDGPTLSSTSCASSTLHSLSSDPKLWIDICESTWPSTTDPRMRDVIGSFPSGHRSLFSDSFPLLAPNHDPASPIPQPDRPSNATKELISAVDIHYKNRLIFSKVLNVETESGWFLGSPFILDLMSPKDSIPTQIKHNDRVEEDDEFLKDLEKNMTLSWIAVDPNLTRSGNLSSRTPISVDRHWLTGDVQLKYVTILTGDRQSPSEYVQCEIVVTCGGCEGEEMHVREVSLQIEDLEGRCLSGRDSLVILQRAMESGKREKVREGEEGKARYKNFKQMRKERRARKHRKEKVIDMGCVAVMVALFLAYWSYVLYLR</sequence>
<accession>A0AAN8Z8T7</accession>
<dbReference type="InterPro" id="IPR036047">
    <property type="entry name" value="F-box-like_dom_sf"/>
</dbReference>
<dbReference type="InterPro" id="IPR045283">
    <property type="entry name" value="AT3G44326-like"/>
</dbReference>
<evidence type="ECO:0000313" key="3">
    <source>
        <dbReference type="Proteomes" id="UP001370490"/>
    </source>
</evidence>
<name>A0AAN8Z8T7_9MAGN</name>
<evidence type="ECO:0008006" key="4">
    <source>
        <dbReference type="Google" id="ProtNLM"/>
    </source>
</evidence>
<protein>
    <recommendedName>
        <fullName evidence="4">F-box domain-containing protein</fullName>
    </recommendedName>
</protein>
<dbReference type="AlphaFoldDB" id="A0AAN8Z8T7"/>
<organism evidence="2 3">
    <name type="scientific">Dillenia turbinata</name>
    <dbReference type="NCBI Taxonomy" id="194707"/>
    <lineage>
        <taxon>Eukaryota</taxon>
        <taxon>Viridiplantae</taxon>
        <taxon>Streptophyta</taxon>
        <taxon>Embryophyta</taxon>
        <taxon>Tracheophyta</taxon>
        <taxon>Spermatophyta</taxon>
        <taxon>Magnoliopsida</taxon>
        <taxon>eudicotyledons</taxon>
        <taxon>Gunneridae</taxon>
        <taxon>Pentapetalae</taxon>
        <taxon>Dilleniales</taxon>
        <taxon>Dilleniaceae</taxon>
        <taxon>Dillenia</taxon>
    </lineage>
</organism>
<gene>
    <name evidence="2" type="ORF">RJ641_008269</name>
</gene>
<dbReference type="PANTHER" id="PTHR33736:SF13">
    <property type="entry name" value="OS11G0155100 PROTEIN"/>
    <property type="match status" value="1"/>
</dbReference>
<keyword evidence="1" id="KW-0472">Membrane</keyword>
<feature type="transmembrane region" description="Helical" evidence="1">
    <location>
        <begin position="328"/>
        <end position="347"/>
    </location>
</feature>
<dbReference type="EMBL" id="JBAMMX010000015">
    <property type="protein sequence ID" value="KAK6926550.1"/>
    <property type="molecule type" value="Genomic_DNA"/>
</dbReference>
<dbReference type="SUPFAM" id="SSF81383">
    <property type="entry name" value="F-box domain"/>
    <property type="match status" value="1"/>
</dbReference>
<dbReference type="Proteomes" id="UP001370490">
    <property type="component" value="Unassembled WGS sequence"/>
</dbReference>
<keyword evidence="3" id="KW-1185">Reference proteome</keyword>
<evidence type="ECO:0000313" key="2">
    <source>
        <dbReference type="EMBL" id="KAK6926550.1"/>
    </source>
</evidence>
<proteinExistence type="predicted"/>
<dbReference type="PANTHER" id="PTHR33736">
    <property type="entry name" value="F-BOX PROTEIN-RELATED"/>
    <property type="match status" value="1"/>
</dbReference>